<reference evidence="1" key="1">
    <citation type="submission" date="2020-04" db="EMBL/GenBank/DDBJ databases">
        <authorList>
            <person name="Chiriac C."/>
            <person name="Salcher M."/>
            <person name="Ghai R."/>
            <person name="Kavagutti S V."/>
        </authorList>
    </citation>
    <scope>NUCLEOTIDE SEQUENCE</scope>
</reference>
<sequence>MAKKYKLDVKNHVDVDGWHEDEITYVLNLPYGFRFSDEIVHVRGYDSMAELRASIKVDVVPCDCPSCINRK</sequence>
<evidence type="ECO:0000313" key="1">
    <source>
        <dbReference type="EMBL" id="CAB4127052.1"/>
    </source>
</evidence>
<proteinExistence type="predicted"/>
<accession>A0A6J5L0A6</accession>
<organism evidence="1">
    <name type="scientific">uncultured Caudovirales phage</name>
    <dbReference type="NCBI Taxonomy" id="2100421"/>
    <lineage>
        <taxon>Viruses</taxon>
        <taxon>Duplodnaviria</taxon>
        <taxon>Heunggongvirae</taxon>
        <taxon>Uroviricota</taxon>
        <taxon>Caudoviricetes</taxon>
        <taxon>Peduoviridae</taxon>
        <taxon>Maltschvirus</taxon>
        <taxon>Maltschvirus maltsch</taxon>
    </lineage>
</organism>
<protein>
    <submittedName>
        <fullName evidence="1">Uncharacterized protein</fullName>
    </submittedName>
</protein>
<gene>
    <name evidence="1" type="ORF">UFOVP79_47</name>
</gene>
<name>A0A6J5L0A6_9CAUD</name>
<dbReference type="EMBL" id="LR796207">
    <property type="protein sequence ID" value="CAB4127052.1"/>
    <property type="molecule type" value="Genomic_DNA"/>
</dbReference>